<protein>
    <recommendedName>
        <fullName evidence="7">Vacuolar protein 8</fullName>
    </recommendedName>
</protein>
<reference evidence="9 10" key="1">
    <citation type="submission" date="2016-07" db="EMBL/GenBank/DDBJ databases">
        <title>Pervasive Adenine N6-methylation of Active Genes in Fungi.</title>
        <authorList>
            <consortium name="DOE Joint Genome Institute"/>
            <person name="Mondo S.J."/>
            <person name="Dannebaum R.O."/>
            <person name="Kuo R.C."/>
            <person name="Labutti K."/>
            <person name="Haridas S."/>
            <person name="Kuo A."/>
            <person name="Salamov A."/>
            <person name="Ahrendt S.R."/>
            <person name="Lipzen A."/>
            <person name="Sullivan W."/>
            <person name="Andreopoulos W.B."/>
            <person name="Clum A."/>
            <person name="Lindquist E."/>
            <person name="Daum C."/>
            <person name="Ramamoorthy G.K."/>
            <person name="Gryganskyi A."/>
            <person name="Culley D."/>
            <person name="Magnuson J.K."/>
            <person name="James T.Y."/>
            <person name="O'Malley M.A."/>
            <person name="Stajich J.E."/>
            <person name="Spatafora J.W."/>
            <person name="Visel A."/>
            <person name="Grigoriev I.V."/>
        </authorList>
    </citation>
    <scope>NUCLEOTIDE SEQUENCE [LARGE SCALE GENOMIC DNA]</scope>
    <source>
        <strain evidence="9 10">JEL800</strain>
    </source>
</reference>
<keyword evidence="3" id="KW-0926">Vacuole</keyword>
<evidence type="ECO:0000256" key="7">
    <source>
        <dbReference type="ARBA" id="ARBA00026209"/>
    </source>
</evidence>
<dbReference type="PANTHER" id="PTHR47249:SF1">
    <property type="entry name" value="VACUOLAR PROTEIN 8"/>
    <property type="match status" value="1"/>
</dbReference>
<comment type="caution">
    <text evidence="9">The sequence shown here is derived from an EMBL/GenBank/DDBJ whole genome shotgun (WGS) entry which is preliminary data.</text>
</comment>
<accession>A0A1Y2CQK4</accession>
<dbReference type="InterPro" id="IPR000225">
    <property type="entry name" value="Armadillo"/>
</dbReference>
<evidence type="ECO:0000256" key="5">
    <source>
        <dbReference type="ARBA" id="ARBA00023136"/>
    </source>
</evidence>
<feature type="repeat" description="ARM" evidence="8">
    <location>
        <begin position="152"/>
        <end position="195"/>
    </location>
</feature>
<dbReference type="Pfam" id="PF00514">
    <property type="entry name" value="Arm"/>
    <property type="match status" value="4"/>
</dbReference>
<evidence type="ECO:0000256" key="1">
    <source>
        <dbReference type="ARBA" id="ARBA00004592"/>
    </source>
</evidence>
<gene>
    <name evidence="9" type="ORF">BCR33DRAFT_847328</name>
</gene>
<sequence length="556" mass="60230">MLCPPRNNLSESEDDEPSVLCCCVGLFGPSRRGYQRLTGGTSATTATTTSGLSEELAAAVTDVRGGVHVLDFPALRSLSLLVFSGRADLRRIAAAALVDASEQDAFRVQRVAVECAKNLLEDSDPEVQRAAAAALGNLAVNPNNQVTIVEFGVLEPLVSIMSTSDDIEVQCNAVGCITNLATHDDNKDKIAQSGALIPLTKLAASEDLRVQRNATGALLNMTHTVDNRMQLVSAELSLFSNIAVDYTHRKLLSSTEPNVVVFLIRLTDSPALKVQCQATLALRNLASDDFFQVEIVKQHGLSPLHQLLQSQIPQIILASVACIRNISIHPSNESPIVEAGFLPLLLELLVVDNPEIQCHSMSTIRNLASSDENKAKIIESGAIQRIGELLRLQEGVVSDNVKSEMTACLAVLALMDEAKPGMLKILKYLIRLTSSPDIDVRSNSAFAIGNSVANLNEKETDLFISHWSGVRKYIAKFIKSSDYSLRHIAVWTLVQCVSGNDKLKSKLLDDEELLKLIETVSKQRLPRGPESVSSGGLVVENSAEELSQTLLQELKP</sequence>
<evidence type="ECO:0000256" key="6">
    <source>
        <dbReference type="ARBA" id="ARBA00023288"/>
    </source>
</evidence>
<comment type="subcellular location">
    <subcellularLocation>
        <location evidence="1">Vacuole membrane</location>
        <topology evidence="1">Lipid-anchor</topology>
    </subcellularLocation>
</comment>
<dbReference type="STRING" id="329046.A0A1Y2CQK4"/>
<feature type="repeat" description="ARM" evidence="8">
    <location>
        <begin position="111"/>
        <end position="153"/>
    </location>
</feature>
<dbReference type="GO" id="GO:0005774">
    <property type="term" value="C:vacuolar membrane"/>
    <property type="evidence" value="ECO:0007669"/>
    <property type="project" value="UniProtKB-SubCell"/>
</dbReference>
<feature type="repeat" description="ARM" evidence="8">
    <location>
        <begin position="299"/>
        <end position="341"/>
    </location>
</feature>
<feature type="repeat" description="ARM" evidence="8">
    <location>
        <begin position="194"/>
        <end position="236"/>
    </location>
</feature>
<organism evidence="9 10">
    <name type="scientific">Rhizoclosmatium globosum</name>
    <dbReference type="NCBI Taxonomy" id="329046"/>
    <lineage>
        <taxon>Eukaryota</taxon>
        <taxon>Fungi</taxon>
        <taxon>Fungi incertae sedis</taxon>
        <taxon>Chytridiomycota</taxon>
        <taxon>Chytridiomycota incertae sedis</taxon>
        <taxon>Chytridiomycetes</taxon>
        <taxon>Chytridiales</taxon>
        <taxon>Chytriomycetaceae</taxon>
        <taxon>Rhizoclosmatium</taxon>
    </lineage>
</organism>
<dbReference type="GO" id="GO:0043495">
    <property type="term" value="F:protein-membrane adaptor activity"/>
    <property type="evidence" value="ECO:0007669"/>
    <property type="project" value="InterPro"/>
</dbReference>
<dbReference type="InterPro" id="IPR045156">
    <property type="entry name" value="Vac8"/>
</dbReference>
<name>A0A1Y2CQK4_9FUNG</name>
<evidence type="ECO:0000256" key="2">
    <source>
        <dbReference type="ARBA" id="ARBA00005462"/>
    </source>
</evidence>
<keyword evidence="5" id="KW-0472">Membrane</keyword>
<dbReference type="OrthoDB" id="7537227at2759"/>
<dbReference type="AlphaFoldDB" id="A0A1Y2CQK4"/>
<dbReference type="SUPFAM" id="SSF48371">
    <property type="entry name" value="ARM repeat"/>
    <property type="match status" value="2"/>
</dbReference>
<dbReference type="InterPro" id="IPR016024">
    <property type="entry name" value="ARM-type_fold"/>
</dbReference>
<evidence type="ECO:0000256" key="8">
    <source>
        <dbReference type="PROSITE-ProRule" id="PRU00259"/>
    </source>
</evidence>
<evidence type="ECO:0000313" key="9">
    <source>
        <dbReference type="EMBL" id="ORY49318.1"/>
    </source>
</evidence>
<comment type="similarity">
    <text evidence="2">Belongs to the beta-catenin family.</text>
</comment>
<dbReference type="EMBL" id="MCGO01000009">
    <property type="protein sequence ID" value="ORY49318.1"/>
    <property type="molecule type" value="Genomic_DNA"/>
</dbReference>
<evidence type="ECO:0000256" key="3">
    <source>
        <dbReference type="ARBA" id="ARBA00022554"/>
    </source>
</evidence>
<keyword evidence="4" id="KW-0677">Repeat</keyword>
<dbReference type="PROSITE" id="PS50176">
    <property type="entry name" value="ARM_REPEAT"/>
    <property type="match status" value="5"/>
</dbReference>
<evidence type="ECO:0000313" key="10">
    <source>
        <dbReference type="Proteomes" id="UP000193642"/>
    </source>
</evidence>
<dbReference type="Proteomes" id="UP000193642">
    <property type="component" value="Unassembled WGS sequence"/>
</dbReference>
<feature type="repeat" description="ARM" evidence="8">
    <location>
        <begin position="340"/>
        <end position="382"/>
    </location>
</feature>
<keyword evidence="6" id="KW-0449">Lipoprotein</keyword>
<dbReference type="GO" id="GO:0071562">
    <property type="term" value="P:nucleus-vacuole junction assembly"/>
    <property type="evidence" value="ECO:0007669"/>
    <property type="project" value="InterPro"/>
</dbReference>
<dbReference type="SMART" id="SM00185">
    <property type="entry name" value="ARM"/>
    <property type="match status" value="7"/>
</dbReference>
<dbReference type="InterPro" id="IPR011989">
    <property type="entry name" value="ARM-like"/>
</dbReference>
<keyword evidence="10" id="KW-1185">Reference proteome</keyword>
<dbReference type="PANTHER" id="PTHR47249">
    <property type="entry name" value="VACUOLAR PROTEIN 8"/>
    <property type="match status" value="1"/>
</dbReference>
<proteinExistence type="inferred from homology"/>
<evidence type="ECO:0000256" key="4">
    <source>
        <dbReference type="ARBA" id="ARBA00022737"/>
    </source>
</evidence>
<dbReference type="Gene3D" id="1.25.10.10">
    <property type="entry name" value="Leucine-rich Repeat Variant"/>
    <property type="match status" value="3"/>
</dbReference>